<feature type="domain" description="Flagellar hook-length control protein-like C-terminal" evidence="2">
    <location>
        <begin position="389"/>
        <end position="462"/>
    </location>
</feature>
<dbReference type="Proteomes" id="UP000236742">
    <property type="component" value="Unassembled WGS sequence"/>
</dbReference>
<protein>
    <submittedName>
        <fullName evidence="3">Hook-length control protein FliK</fullName>
    </submittedName>
</protein>
<feature type="region of interest" description="Disordered" evidence="1">
    <location>
        <begin position="1"/>
        <end position="163"/>
    </location>
</feature>
<reference evidence="3 4" key="1">
    <citation type="submission" date="2016-10" db="EMBL/GenBank/DDBJ databases">
        <authorList>
            <person name="de Groot N.N."/>
        </authorList>
    </citation>
    <scope>NUCLEOTIDE SEQUENCE [LARGE SCALE GENOMIC DNA]</scope>
    <source>
        <strain evidence="3 4">DSM 23413</strain>
    </source>
</reference>
<keyword evidence="4" id="KW-1185">Reference proteome</keyword>
<dbReference type="InterPro" id="IPR021136">
    <property type="entry name" value="Flagellar_hook_control-like_C"/>
</dbReference>
<feature type="compositionally biased region" description="Basic and acidic residues" evidence="1">
    <location>
        <begin position="287"/>
        <end position="299"/>
    </location>
</feature>
<dbReference type="Gene3D" id="3.30.750.140">
    <property type="match status" value="1"/>
</dbReference>
<sequence length="504" mass="51768">MKASAASRRPKASESQAEVSVSDETGDGDRRSDDDLPGDAGGAADPSEPKALTSTVPTDGDFMSSQRQGAGSRRDLPTCNGETSARPETVAVKRNTATTAADGTSGASGVSGGSGVSQSVHMPSGAEGGRFTIFSGGKSVDELPAPRSAMKGGHEGQATDGSNAARGNQIRAQAVAGMGAQGAVGSVEQQSVRDFSQAQFLQVPSGLKDSRNIAGDAVTFSTTVQADGVAYDAASFPKGHFAPESGPKARFQIISEGAAGAGHRASATSNMEAVAIISDITSQEGVRVHAEGSRPEASVDRTSPGWREPGWVSEYVGRSFGSGGASWDRPVTATGELQGSLALASHSVQSGTPAAHQGSGTIDGSAVLHGVRLDEWTATDMIRYLSRGPDGAIEVALDPVELGRVRMRLHPQADGVAVAISADRSETVELMRQYAGGLGEALRGLGYENVTFSFSEDSGRNAQSRQEAWTQGDPSDDVEPDGSANLAHTRSGRVAPGEGMDLRL</sequence>
<evidence type="ECO:0000313" key="4">
    <source>
        <dbReference type="Proteomes" id="UP000236742"/>
    </source>
</evidence>
<dbReference type="InterPro" id="IPR038610">
    <property type="entry name" value="FliK-like_C_sf"/>
</dbReference>
<accession>A0A1H5U6M1</accession>
<gene>
    <name evidence="3" type="ORF">SAMN05421751_103205</name>
</gene>
<dbReference type="Pfam" id="PF02120">
    <property type="entry name" value="Flg_hook"/>
    <property type="match status" value="1"/>
</dbReference>
<feature type="region of interest" description="Disordered" evidence="1">
    <location>
        <begin position="457"/>
        <end position="504"/>
    </location>
</feature>
<name>A0A1H5U6M1_9RHOB</name>
<proteinExistence type="predicted"/>
<evidence type="ECO:0000313" key="3">
    <source>
        <dbReference type="EMBL" id="SEF69937.1"/>
    </source>
</evidence>
<feature type="region of interest" description="Disordered" evidence="1">
    <location>
        <begin position="287"/>
        <end position="308"/>
    </location>
</feature>
<dbReference type="EMBL" id="FNVD01000003">
    <property type="protein sequence ID" value="SEF69937.1"/>
    <property type="molecule type" value="Genomic_DNA"/>
</dbReference>
<feature type="compositionally biased region" description="Polar residues" evidence="1">
    <location>
        <begin position="457"/>
        <end position="473"/>
    </location>
</feature>
<feature type="compositionally biased region" description="Polar residues" evidence="1">
    <location>
        <begin position="52"/>
        <end position="69"/>
    </location>
</feature>
<dbReference type="AlphaFoldDB" id="A0A1H5U6M1"/>
<feature type="compositionally biased region" description="Low complexity" evidence="1">
    <location>
        <begin position="96"/>
        <end position="108"/>
    </location>
</feature>
<evidence type="ECO:0000256" key="1">
    <source>
        <dbReference type="SAM" id="MobiDB-lite"/>
    </source>
</evidence>
<organism evidence="3 4">
    <name type="scientific">Jhaorihella thermophila</name>
    <dbReference type="NCBI Taxonomy" id="488547"/>
    <lineage>
        <taxon>Bacteria</taxon>
        <taxon>Pseudomonadati</taxon>
        <taxon>Pseudomonadota</taxon>
        <taxon>Alphaproteobacteria</taxon>
        <taxon>Rhodobacterales</taxon>
        <taxon>Paracoccaceae</taxon>
        <taxon>Jhaorihella</taxon>
    </lineage>
</organism>
<evidence type="ECO:0000259" key="2">
    <source>
        <dbReference type="Pfam" id="PF02120"/>
    </source>
</evidence>